<evidence type="ECO:0000313" key="2">
    <source>
        <dbReference type="Proteomes" id="UP001218218"/>
    </source>
</evidence>
<accession>A0AAD6YY00</accession>
<protein>
    <submittedName>
        <fullName evidence="1">Uncharacterized protein</fullName>
    </submittedName>
</protein>
<organism evidence="1 2">
    <name type="scientific">Mycena albidolilacea</name>
    <dbReference type="NCBI Taxonomy" id="1033008"/>
    <lineage>
        <taxon>Eukaryota</taxon>
        <taxon>Fungi</taxon>
        <taxon>Dikarya</taxon>
        <taxon>Basidiomycota</taxon>
        <taxon>Agaricomycotina</taxon>
        <taxon>Agaricomycetes</taxon>
        <taxon>Agaricomycetidae</taxon>
        <taxon>Agaricales</taxon>
        <taxon>Marasmiineae</taxon>
        <taxon>Mycenaceae</taxon>
        <taxon>Mycena</taxon>
    </lineage>
</organism>
<dbReference type="Proteomes" id="UP001218218">
    <property type="component" value="Unassembled WGS sequence"/>
</dbReference>
<name>A0AAD6YY00_9AGAR</name>
<dbReference type="EMBL" id="JARIHO010000133">
    <property type="protein sequence ID" value="KAJ7301515.1"/>
    <property type="molecule type" value="Genomic_DNA"/>
</dbReference>
<comment type="caution">
    <text evidence="1">The sequence shown here is derived from an EMBL/GenBank/DDBJ whole genome shotgun (WGS) entry which is preliminary data.</text>
</comment>
<dbReference type="AlphaFoldDB" id="A0AAD6YY00"/>
<keyword evidence="2" id="KW-1185">Reference proteome</keyword>
<gene>
    <name evidence="1" type="ORF">DFH08DRAFT_795107</name>
</gene>
<evidence type="ECO:0000313" key="1">
    <source>
        <dbReference type="EMBL" id="KAJ7301515.1"/>
    </source>
</evidence>
<proteinExistence type="predicted"/>
<sequence length="211" mass="24024">MAPASLTNDDAFRPVMTEIIKYRLTDEIFGLQLVDWNSRYQATIQLELVGGREPARRRTPRSLASSVPCLGCNLVLTRVFTFSVFYNIRLEMKHFVTIRQQFFISPVHAKSVQANTVLVTGIPARYLNPVTLHAMFKDLPGGVKHVWVNCNLQTLPDIYYRRMPVTAEGSFSIQLTQVAVVARDCRFKMRPTKATVWYEVNVLSRSTNLIG</sequence>
<reference evidence="1" key="1">
    <citation type="submission" date="2023-03" db="EMBL/GenBank/DDBJ databases">
        <title>Massive genome expansion in bonnet fungi (Mycena s.s.) driven by repeated elements and novel gene families across ecological guilds.</title>
        <authorList>
            <consortium name="Lawrence Berkeley National Laboratory"/>
            <person name="Harder C.B."/>
            <person name="Miyauchi S."/>
            <person name="Viragh M."/>
            <person name="Kuo A."/>
            <person name="Thoen E."/>
            <person name="Andreopoulos B."/>
            <person name="Lu D."/>
            <person name="Skrede I."/>
            <person name="Drula E."/>
            <person name="Henrissat B."/>
            <person name="Morin E."/>
            <person name="Kohler A."/>
            <person name="Barry K."/>
            <person name="LaButti K."/>
            <person name="Morin E."/>
            <person name="Salamov A."/>
            <person name="Lipzen A."/>
            <person name="Mereny Z."/>
            <person name="Hegedus B."/>
            <person name="Baldrian P."/>
            <person name="Stursova M."/>
            <person name="Weitz H."/>
            <person name="Taylor A."/>
            <person name="Grigoriev I.V."/>
            <person name="Nagy L.G."/>
            <person name="Martin F."/>
            <person name="Kauserud H."/>
        </authorList>
    </citation>
    <scope>NUCLEOTIDE SEQUENCE</scope>
    <source>
        <strain evidence="1">CBHHK002</strain>
    </source>
</reference>